<evidence type="ECO:0000256" key="1">
    <source>
        <dbReference type="ARBA" id="ARBA00023125"/>
    </source>
</evidence>
<dbReference type="STRING" id="1514105.AOC36_07250"/>
<dbReference type="InterPro" id="IPR010982">
    <property type="entry name" value="Lambda_DNA-bd_dom_sf"/>
</dbReference>
<sequence length="330" mass="36368">MTTYNFSTIKLGKSISRCRKEKNLTQGELAELLGVSHQAVSSWENGLTCPDISKLSELSRIFEVSIDTIFEHKSVGHIIEKVEQNEPLEEEELIVVAPLTKPQELDSIIDKAKTHAFKLETMVGLAPFAQESQIEAWIDAFDDETDLEGIVGLAPFISSSAILKLIQNQKQTVTASMKSMVGLAPFLDEEDLDTVIQSTLLEGSLKDIVPLAPFASEETLTKLIEDLVDSEDFSLNDCVALAPFLSENDLDLLLKKASSSSMRDLVPLAPFIGEETLSNIVKDALKEPDFKPKELIGLAPFLDRDVIKEIIELSISNGNLEDVSGLFPFM</sequence>
<dbReference type="SUPFAM" id="SSF47413">
    <property type="entry name" value="lambda repressor-like DNA-binding domains"/>
    <property type="match status" value="1"/>
</dbReference>
<keyword evidence="4" id="KW-1185">Reference proteome</keyword>
<dbReference type="PANTHER" id="PTHR46558:SF11">
    <property type="entry name" value="HTH-TYPE TRANSCRIPTIONAL REGULATOR XRE"/>
    <property type="match status" value="1"/>
</dbReference>
<accession>A0A0X8H0J0</accession>
<dbReference type="RefSeq" id="WP_067632898.1">
    <property type="nucleotide sequence ID" value="NZ_CP013213.1"/>
</dbReference>
<evidence type="ECO:0000313" key="3">
    <source>
        <dbReference type="EMBL" id="AMC93785.1"/>
    </source>
</evidence>
<evidence type="ECO:0000259" key="2">
    <source>
        <dbReference type="PROSITE" id="PS50943"/>
    </source>
</evidence>
<dbReference type="InterPro" id="IPR001387">
    <property type="entry name" value="Cro/C1-type_HTH"/>
</dbReference>
<proteinExistence type="predicted"/>
<dbReference type="GO" id="GO:0003677">
    <property type="term" value="F:DNA binding"/>
    <property type="evidence" value="ECO:0007669"/>
    <property type="project" value="UniProtKB-KW"/>
</dbReference>
<dbReference type="Pfam" id="PF01381">
    <property type="entry name" value="HTH_3"/>
    <property type="match status" value="1"/>
</dbReference>
<dbReference type="AlphaFoldDB" id="A0A0X8H0J0"/>
<dbReference type="PROSITE" id="PS50943">
    <property type="entry name" value="HTH_CROC1"/>
    <property type="match status" value="1"/>
</dbReference>
<dbReference type="PANTHER" id="PTHR46558">
    <property type="entry name" value="TRACRIPTIONAL REGULATORY PROTEIN-RELATED-RELATED"/>
    <property type="match status" value="1"/>
</dbReference>
<keyword evidence="1" id="KW-0238">DNA-binding</keyword>
<dbReference type="OrthoDB" id="9801008at2"/>
<dbReference type="Proteomes" id="UP000063781">
    <property type="component" value="Chromosome"/>
</dbReference>
<dbReference type="CDD" id="cd00093">
    <property type="entry name" value="HTH_XRE"/>
    <property type="match status" value="1"/>
</dbReference>
<dbReference type="KEGG" id="erl:AOC36_07250"/>
<protein>
    <recommendedName>
        <fullName evidence="2">HTH cro/C1-type domain-containing protein</fullName>
    </recommendedName>
</protein>
<name>A0A0X8H0J0_9FIRM</name>
<organism evidence="3 4">
    <name type="scientific">Erysipelothrix larvae</name>
    <dbReference type="NCBI Taxonomy" id="1514105"/>
    <lineage>
        <taxon>Bacteria</taxon>
        <taxon>Bacillati</taxon>
        <taxon>Bacillota</taxon>
        <taxon>Erysipelotrichia</taxon>
        <taxon>Erysipelotrichales</taxon>
        <taxon>Erysipelotrichaceae</taxon>
        <taxon>Erysipelothrix</taxon>
    </lineage>
</organism>
<evidence type="ECO:0000313" key="4">
    <source>
        <dbReference type="Proteomes" id="UP000063781"/>
    </source>
</evidence>
<dbReference type="EMBL" id="CP013213">
    <property type="protein sequence ID" value="AMC93785.1"/>
    <property type="molecule type" value="Genomic_DNA"/>
</dbReference>
<dbReference type="Gene3D" id="1.10.260.40">
    <property type="entry name" value="lambda repressor-like DNA-binding domains"/>
    <property type="match status" value="1"/>
</dbReference>
<feature type="domain" description="HTH cro/C1-type" evidence="2">
    <location>
        <begin position="15"/>
        <end position="69"/>
    </location>
</feature>
<reference evidence="3 4" key="1">
    <citation type="submission" date="2015-10" db="EMBL/GenBank/DDBJ databases">
        <title>Erysipelothrix larvae sp. LV19 isolated from the larval gut of the rhinoceros beetle, Trypoxylus dichotomus.</title>
        <authorList>
            <person name="Lim S."/>
            <person name="Kim B.-C."/>
        </authorList>
    </citation>
    <scope>NUCLEOTIDE SEQUENCE [LARGE SCALE GENOMIC DNA]</scope>
    <source>
        <strain evidence="3 4">LV19</strain>
    </source>
</reference>
<dbReference type="SMART" id="SM00530">
    <property type="entry name" value="HTH_XRE"/>
    <property type="match status" value="1"/>
</dbReference>
<gene>
    <name evidence="3" type="ORF">AOC36_07250</name>
</gene>